<organism evidence="2 3">
    <name type="scientific">Corynebacterium cystitidis DSM 20524</name>
    <dbReference type="NCBI Taxonomy" id="1121357"/>
    <lineage>
        <taxon>Bacteria</taxon>
        <taxon>Bacillati</taxon>
        <taxon>Actinomycetota</taxon>
        <taxon>Actinomycetes</taxon>
        <taxon>Mycobacteriales</taxon>
        <taxon>Corynebacteriaceae</taxon>
        <taxon>Corynebacterium</taxon>
    </lineage>
</organism>
<evidence type="ECO:0000313" key="2">
    <source>
        <dbReference type="EMBL" id="SER94505.1"/>
    </source>
</evidence>
<feature type="transmembrane region" description="Helical" evidence="1">
    <location>
        <begin position="95"/>
        <end position="119"/>
    </location>
</feature>
<keyword evidence="1" id="KW-0812">Transmembrane</keyword>
<proteinExistence type="predicted"/>
<dbReference type="AlphaFoldDB" id="A0A1H9TB70"/>
<keyword evidence="1" id="KW-0472">Membrane</keyword>
<gene>
    <name evidence="2" type="ORF">SAMN05661109_01398</name>
</gene>
<evidence type="ECO:0000256" key="1">
    <source>
        <dbReference type="SAM" id="Phobius"/>
    </source>
</evidence>
<reference evidence="3" key="1">
    <citation type="submission" date="2016-10" db="EMBL/GenBank/DDBJ databases">
        <authorList>
            <person name="Varghese N."/>
            <person name="Submissions S."/>
        </authorList>
    </citation>
    <scope>NUCLEOTIDE SEQUENCE [LARGE SCALE GENOMIC DNA]</scope>
    <source>
        <strain evidence="3">DSM 20524</strain>
    </source>
</reference>
<sequence>MGLIFENLVVRDFRIYAESLSGTVCLYLDKSGLECGAVVRSVGPYAYRRLDGENAIPITDRPLNEEGHVRRVSYFSELFLFVLDYFEAEEFNGHASLFVTLVGTFIAFAYPGFVVLLGVPFGDNEVALFTEDGAQKFKFLEAGGLVDGTLTGREALLDFFFHSGRGTESSNVDEGHSHHLRAA</sequence>
<keyword evidence="1" id="KW-1133">Transmembrane helix</keyword>
<name>A0A1H9TB70_9CORY</name>
<keyword evidence="3" id="KW-1185">Reference proteome</keyword>
<accession>A0A1H9TB70</accession>
<protein>
    <submittedName>
        <fullName evidence="2">Uncharacterized protein</fullName>
    </submittedName>
</protein>
<dbReference type="EMBL" id="FOGQ01000005">
    <property type="protein sequence ID" value="SER94505.1"/>
    <property type="molecule type" value="Genomic_DNA"/>
</dbReference>
<dbReference type="STRING" id="1121357.SAMN05661109_01398"/>
<evidence type="ECO:0000313" key="3">
    <source>
        <dbReference type="Proteomes" id="UP000198929"/>
    </source>
</evidence>
<dbReference type="Proteomes" id="UP000198929">
    <property type="component" value="Unassembled WGS sequence"/>
</dbReference>